<accession>A0ABU9R3L9</accession>
<sequence>MNEEDRVSRDSEAACEMAREFPSKFASEFARFAGGCRAPRTMRPGTRA</sequence>
<evidence type="ECO:0000313" key="1">
    <source>
        <dbReference type="EMBL" id="MEM5341641.1"/>
    </source>
</evidence>
<reference evidence="1 2" key="1">
    <citation type="submission" date="2024-01" db="EMBL/GenBank/DDBJ databases">
        <title>The diversity of rhizobia nodulating Mimosa spp. in eleven states of Brazil covering several biomes is determined by host plant, location, and edaphic factors.</title>
        <authorList>
            <person name="Rouws L."/>
            <person name="Barauna A."/>
            <person name="Beukes C."/>
            <person name="De Faria S.M."/>
            <person name="Gross E."/>
            <person name="Dos Reis Junior F.B."/>
            <person name="Simon M."/>
            <person name="Maluk M."/>
            <person name="Odee D.W."/>
            <person name="Kenicer G."/>
            <person name="Young J.P.W."/>
            <person name="Reis V.M."/>
            <person name="Zilli J."/>
            <person name="James E.K."/>
        </authorList>
    </citation>
    <scope>NUCLEOTIDE SEQUENCE [LARGE SCALE GENOMIC DNA]</scope>
    <source>
        <strain evidence="1 2">JPY530</strain>
    </source>
</reference>
<gene>
    <name evidence="1" type="ORF">V4C56_18710</name>
</gene>
<dbReference type="Proteomes" id="UP001481677">
    <property type="component" value="Unassembled WGS sequence"/>
</dbReference>
<evidence type="ECO:0000313" key="2">
    <source>
        <dbReference type="Proteomes" id="UP001481677"/>
    </source>
</evidence>
<keyword evidence="2" id="KW-1185">Reference proteome</keyword>
<protein>
    <submittedName>
        <fullName evidence="1">Uncharacterized protein</fullName>
    </submittedName>
</protein>
<dbReference type="RefSeq" id="WP_158646988.1">
    <property type="nucleotide sequence ID" value="NZ_JAZHFZ010000056.1"/>
</dbReference>
<comment type="caution">
    <text evidence="1">The sequence shown here is derived from an EMBL/GenBank/DDBJ whole genome shotgun (WGS) entry which is preliminary data.</text>
</comment>
<name>A0ABU9R3L9_9BURK</name>
<dbReference type="EMBL" id="JAZHGA010000012">
    <property type="protein sequence ID" value="MEM5341641.1"/>
    <property type="molecule type" value="Genomic_DNA"/>
</dbReference>
<organism evidence="1 2">
    <name type="scientific">Paraburkholderia azotifigens</name>
    <dbReference type="NCBI Taxonomy" id="2057004"/>
    <lineage>
        <taxon>Bacteria</taxon>
        <taxon>Pseudomonadati</taxon>
        <taxon>Pseudomonadota</taxon>
        <taxon>Betaproteobacteria</taxon>
        <taxon>Burkholderiales</taxon>
        <taxon>Burkholderiaceae</taxon>
        <taxon>Paraburkholderia</taxon>
    </lineage>
</organism>
<proteinExistence type="predicted"/>